<dbReference type="EMBL" id="JADKIO010000006">
    <property type="protein sequence ID" value="MBK9796709.1"/>
    <property type="molecule type" value="Genomic_DNA"/>
</dbReference>
<gene>
    <name evidence="2" type="ORF">IPP58_09460</name>
</gene>
<feature type="signal peptide" evidence="1">
    <location>
        <begin position="1"/>
        <end position="16"/>
    </location>
</feature>
<dbReference type="AlphaFoldDB" id="A0A9D7SHM8"/>
<evidence type="ECO:0000256" key="1">
    <source>
        <dbReference type="SAM" id="SignalP"/>
    </source>
</evidence>
<proteinExistence type="predicted"/>
<feature type="chain" id="PRO_5039435792" description="Phosphate-selective porin O and P" evidence="1">
    <location>
        <begin position="17"/>
        <end position="370"/>
    </location>
</feature>
<dbReference type="Gene3D" id="2.40.160.10">
    <property type="entry name" value="Porin"/>
    <property type="match status" value="1"/>
</dbReference>
<comment type="caution">
    <text evidence="2">The sequence shown here is derived from an EMBL/GenBank/DDBJ whole genome shotgun (WGS) entry which is preliminary data.</text>
</comment>
<reference evidence="2" key="1">
    <citation type="submission" date="2020-10" db="EMBL/GenBank/DDBJ databases">
        <title>Connecting structure to function with the recovery of over 1000 high-quality activated sludge metagenome-assembled genomes encoding full-length rRNA genes using long-read sequencing.</title>
        <authorList>
            <person name="Singleton C.M."/>
            <person name="Petriglieri F."/>
            <person name="Kristensen J.M."/>
            <person name="Kirkegaard R.H."/>
            <person name="Michaelsen T.Y."/>
            <person name="Andersen M.H."/>
            <person name="Karst S.M."/>
            <person name="Dueholm M.S."/>
            <person name="Nielsen P.H."/>
            <person name="Albertsen M."/>
        </authorList>
    </citation>
    <scope>NUCLEOTIDE SEQUENCE</scope>
    <source>
        <strain evidence="2">Skiv_18-Q3-R9-52_MAXAC.067</strain>
    </source>
</reference>
<dbReference type="InterPro" id="IPR023614">
    <property type="entry name" value="Porin_dom_sf"/>
</dbReference>
<dbReference type="SUPFAM" id="SSF56935">
    <property type="entry name" value="Porins"/>
    <property type="match status" value="1"/>
</dbReference>
<name>A0A9D7SHM8_9BACT</name>
<organism evidence="2 3">
    <name type="scientific">Candidatus Geothrix skivensis</name>
    <dbReference type="NCBI Taxonomy" id="2954439"/>
    <lineage>
        <taxon>Bacteria</taxon>
        <taxon>Pseudomonadati</taxon>
        <taxon>Acidobacteriota</taxon>
        <taxon>Holophagae</taxon>
        <taxon>Holophagales</taxon>
        <taxon>Holophagaceae</taxon>
        <taxon>Geothrix</taxon>
    </lineage>
</organism>
<protein>
    <recommendedName>
        <fullName evidence="4">Phosphate-selective porin O and P</fullName>
    </recommendedName>
</protein>
<evidence type="ECO:0000313" key="3">
    <source>
        <dbReference type="Proteomes" id="UP000886657"/>
    </source>
</evidence>
<dbReference type="Proteomes" id="UP000886657">
    <property type="component" value="Unassembled WGS sequence"/>
</dbReference>
<accession>A0A9D7SHM8</accession>
<evidence type="ECO:0008006" key="4">
    <source>
        <dbReference type="Google" id="ProtNLM"/>
    </source>
</evidence>
<keyword evidence="1" id="KW-0732">Signal</keyword>
<sequence length="370" mass="40787">MSVRRPSLALAFLAVAAAAQNPSDPPKEPAKASSWRESIDKGRDQVADRFFGLRPTAFGDVLAAPDDLGRRKWDWGTFELDLSGEFHDVVDAAVAVVTNRDGTKISAGFLDFHPFGGTISPRGRLWVEKGFHVQVGRFDVPFGNDWQFFASKDSASISRPLTTDGIMDGGYNDVGLRVLGNDGTVNFNTFILRGLGEGRLAGGRLGITPLGNPFSLKDVREPKSMEFGFSYLYGTGTDRRKQETAWAVDAEGRLGSWYLRAEYLLRRREPDAFQEGSTRRGWHLTQELALADLPAPAILFLRYERMSQSPPEAQPGREQDVRAVAGAAVTLLGILQLKAEWQHILEATAATRDAANYSRNAWLAQLVVVF</sequence>
<evidence type="ECO:0000313" key="2">
    <source>
        <dbReference type="EMBL" id="MBK9796709.1"/>
    </source>
</evidence>